<name>A0A553K276_9ACTN</name>
<comment type="caution">
    <text evidence="2">The sequence shown here is derived from an EMBL/GenBank/DDBJ whole genome shotgun (WGS) entry which is preliminary data.</text>
</comment>
<evidence type="ECO:0000259" key="1">
    <source>
        <dbReference type="Pfam" id="PF17844"/>
    </source>
</evidence>
<organism evidence="2 3">
    <name type="scientific">Tessaracoccus rhinocerotis</name>
    <dbReference type="NCBI Taxonomy" id="1689449"/>
    <lineage>
        <taxon>Bacteria</taxon>
        <taxon>Bacillati</taxon>
        <taxon>Actinomycetota</taxon>
        <taxon>Actinomycetes</taxon>
        <taxon>Propionibacteriales</taxon>
        <taxon>Propionibacteriaceae</taxon>
        <taxon>Tessaracoccus</taxon>
    </lineage>
</organism>
<evidence type="ECO:0000313" key="3">
    <source>
        <dbReference type="Proteomes" id="UP000317638"/>
    </source>
</evidence>
<dbReference type="RefSeq" id="WP_143937691.1">
    <property type="nucleotide sequence ID" value="NZ_VKKG01000002.1"/>
</dbReference>
<feature type="domain" description="Bacterial SCP orthologue" evidence="1">
    <location>
        <begin position="68"/>
        <end position="157"/>
    </location>
</feature>
<dbReference type="Proteomes" id="UP000317638">
    <property type="component" value="Unassembled WGS sequence"/>
</dbReference>
<gene>
    <name evidence="2" type="ORF">FOJ82_06720</name>
</gene>
<dbReference type="InterPro" id="IPR041629">
    <property type="entry name" value="SCP_3"/>
</dbReference>
<protein>
    <recommendedName>
        <fullName evidence="1">Bacterial SCP orthologue domain-containing protein</fullName>
    </recommendedName>
</protein>
<dbReference type="EMBL" id="VKKG01000002">
    <property type="protein sequence ID" value="TRY18799.1"/>
    <property type="molecule type" value="Genomic_DNA"/>
</dbReference>
<accession>A0A553K276</accession>
<sequence>MFKPTAPVVSAARDLIACLFAVDCPRAAGHQLSLDAELNRKRPDLTQTLLDLASSAQEHHLELGDALTAATARAACSRLGKLHPGATIEVRVPPYAAVQIGFETGSRHTRGTPPNVVEISPEVFLGLATGWIDWETARPQLTASGAHAADAARAFPL</sequence>
<evidence type="ECO:0000313" key="2">
    <source>
        <dbReference type="EMBL" id="TRY18799.1"/>
    </source>
</evidence>
<dbReference type="AlphaFoldDB" id="A0A553K276"/>
<proteinExistence type="predicted"/>
<dbReference type="Pfam" id="PF17844">
    <property type="entry name" value="SCP_3"/>
    <property type="match status" value="1"/>
</dbReference>
<dbReference type="OrthoDB" id="8481083at2"/>
<dbReference type="Gene3D" id="3.30.1050.40">
    <property type="match status" value="1"/>
</dbReference>
<keyword evidence="3" id="KW-1185">Reference proteome</keyword>
<reference evidence="2 3" key="1">
    <citation type="submission" date="2019-07" db="EMBL/GenBank/DDBJ databases">
        <authorList>
            <person name="Zhou L.-Y."/>
        </authorList>
    </citation>
    <scope>NUCLEOTIDE SEQUENCE [LARGE SCALE GENOMIC DNA]</scope>
    <source>
        <strain evidence="2 3">YIM 101269</strain>
    </source>
</reference>